<evidence type="ECO:0000313" key="2">
    <source>
        <dbReference type="Proteomes" id="UP001185779"/>
    </source>
</evidence>
<gene>
    <name evidence="1" type="ORF">R3P94_21820</name>
</gene>
<evidence type="ECO:0000313" key="1">
    <source>
        <dbReference type="EMBL" id="MDV6309909.1"/>
    </source>
</evidence>
<comment type="caution">
    <text evidence="1">The sequence shown here is derived from an EMBL/GenBank/DDBJ whole genome shotgun (WGS) entry which is preliminary data.</text>
</comment>
<sequence length="108" mass="11859">MTDELDEFFTIATTVKRYTGRTSFGDTHAEAVTIYGRVRYGARLIRNAKGEQVVAQAHITYPIGTATIPVNSLIAVPSHSDLERGVIAEEPHDTGLADMPNHYTVDLD</sequence>
<proteinExistence type="predicted"/>
<reference evidence="1 2" key="1">
    <citation type="submission" date="2023-10" db="EMBL/GenBank/DDBJ databases">
        <title>Development of a sustainable strategy for remediation of hydrocarbon-contaminated territories based on the waste exchange concept.</title>
        <authorList>
            <person name="Krivoruchko A."/>
        </authorList>
    </citation>
    <scope>NUCLEOTIDE SEQUENCE [LARGE SCALE GENOMIC DNA]</scope>
    <source>
        <strain evidence="1 2">IEGM 1266</strain>
    </source>
</reference>
<organism evidence="1 2">
    <name type="scientific">Gordonia amicalis</name>
    <dbReference type="NCBI Taxonomy" id="89053"/>
    <lineage>
        <taxon>Bacteria</taxon>
        <taxon>Bacillati</taxon>
        <taxon>Actinomycetota</taxon>
        <taxon>Actinomycetes</taxon>
        <taxon>Mycobacteriales</taxon>
        <taxon>Gordoniaceae</taxon>
        <taxon>Gordonia</taxon>
    </lineage>
</organism>
<keyword evidence="2" id="KW-1185">Reference proteome</keyword>
<evidence type="ECO:0008006" key="3">
    <source>
        <dbReference type="Google" id="ProtNLM"/>
    </source>
</evidence>
<protein>
    <recommendedName>
        <fullName evidence="3">Bacteriophage protein</fullName>
    </recommendedName>
</protein>
<dbReference type="Proteomes" id="UP001185779">
    <property type="component" value="Unassembled WGS sequence"/>
</dbReference>
<name>A0ABU4DJJ1_9ACTN</name>
<dbReference type="EMBL" id="JAWLKI010000038">
    <property type="protein sequence ID" value="MDV6309909.1"/>
    <property type="molecule type" value="Genomic_DNA"/>
</dbReference>
<dbReference type="RefSeq" id="WP_317505620.1">
    <property type="nucleotide sequence ID" value="NZ_JAWLKI010000038.1"/>
</dbReference>
<accession>A0ABU4DJJ1</accession>